<dbReference type="PANTHER" id="PTHR32027:SF9">
    <property type="entry name" value="BLL3847 PROTEIN"/>
    <property type="match status" value="1"/>
</dbReference>
<dbReference type="Pfam" id="PF07969">
    <property type="entry name" value="Amidohydro_3"/>
    <property type="match status" value="1"/>
</dbReference>
<dbReference type="RefSeq" id="WP_344234122.1">
    <property type="nucleotide sequence ID" value="NZ_BAAAPH010000008.1"/>
</dbReference>
<dbReference type="PANTHER" id="PTHR32027">
    <property type="entry name" value="CYTOSINE DEAMINASE"/>
    <property type="match status" value="1"/>
</dbReference>
<gene>
    <name evidence="2" type="ORF">GCM10009804_30230</name>
</gene>
<dbReference type="Gene3D" id="2.30.40.10">
    <property type="entry name" value="Urease, subunit C, domain 1"/>
    <property type="match status" value="1"/>
</dbReference>
<name>A0ABN2DAL2_9ACTN</name>
<dbReference type="InterPro" id="IPR011059">
    <property type="entry name" value="Metal-dep_hydrolase_composite"/>
</dbReference>
<sequence length="398" mass="40762">MTELLRGGRGADGLPVDLRIAGGLIDELGTLTPRPGEAVVELEGRLVLPAFAEPHVHLDKAFTAELAANRTGDLLGAMTSYSAVASTQRGDAIAVRAMRALRLFVAAGTTAVRCQIGAGRLSGVTAIEALAKVRERVSAYVELQIVAHAGVPDGGAAGHRALLHRALDAGADHLGGNPFLEDDPELALETCLEVALDRGVELDLHVDESLASVTLDRVAARALESGTRVVAAHCVSLGGLPDPQAKEIAAAVAAAGMSVVTLPMTNLFLQGRDVLSAKPRGLTAIDALRAAGVRVAAGSDNVRDPFNLVGRCDPLEIASLLVTAGHQQPMDAAGMVGSEARAVMGLPAGGLVAGAPADVVALGAGDLDDAIARAPGDRLVWHRGQLVAQTVTTTDVPF</sequence>
<dbReference type="InterPro" id="IPR052349">
    <property type="entry name" value="Metallo-hydrolase_Enzymes"/>
</dbReference>
<dbReference type="SUPFAM" id="SSF51338">
    <property type="entry name" value="Composite domain of metallo-dependent hydrolases"/>
    <property type="match status" value="1"/>
</dbReference>
<evidence type="ECO:0000313" key="2">
    <source>
        <dbReference type="EMBL" id="GAA1571832.1"/>
    </source>
</evidence>
<comment type="caution">
    <text evidence="2">The sequence shown here is derived from an EMBL/GenBank/DDBJ whole genome shotgun (WGS) entry which is preliminary data.</text>
</comment>
<feature type="domain" description="Amidohydrolase 3" evidence="1">
    <location>
        <begin position="96"/>
        <end position="387"/>
    </location>
</feature>
<dbReference type="Gene3D" id="3.20.20.140">
    <property type="entry name" value="Metal-dependent hydrolases"/>
    <property type="match status" value="1"/>
</dbReference>
<dbReference type="InterPro" id="IPR013108">
    <property type="entry name" value="Amidohydro_3"/>
</dbReference>
<dbReference type="Proteomes" id="UP001501705">
    <property type="component" value="Unassembled WGS sequence"/>
</dbReference>
<accession>A0ABN2DAL2</accession>
<dbReference type="EMBL" id="BAAAPH010000008">
    <property type="protein sequence ID" value="GAA1571832.1"/>
    <property type="molecule type" value="Genomic_DNA"/>
</dbReference>
<proteinExistence type="predicted"/>
<keyword evidence="3" id="KW-1185">Reference proteome</keyword>
<dbReference type="SUPFAM" id="SSF51556">
    <property type="entry name" value="Metallo-dependent hydrolases"/>
    <property type="match status" value="1"/>
</dbReference>
<organism evidence="2 3">
    <name type="scientific">Kribbella hippodromi</name>
    <dbReference type="NCBI Taxonomy" id="434347"/>
    <lineage>
        <taxon>Bacteria</taxon>
        <taxon>Bacillati</taxon>
        <taxon>Actinomycetota</taxon>
        <taxon>Actinomycetes</taxon>
        <taxon>Propionibacteriales</taxon>
        <taxon>Kribbellaceae</taxon>
        <taxon>Kribbella</taxon>
    </lineage>
</organism>
<protein>
    <submittedName>
        <fullName evidence="2">Amidohydrolase family protein</fullName>
    </submittedName>
</protein>
<evidence type="ECO:0000259" key="1">
    <source>
        <dbReference type="Pfam" id="PF07969"/>
    </source>
</evidence>
<evidence type="ECO:0000313" key="3">
    <source>
        <dbReference type="Proteomes" id="UP001501705"/>
    </source>
</evidence>
<dbReference type="InterPro" id="IPR032466">
    <property type="entry name" value="Metal_Hydrolase"/>
</dbReference>
<reference evidence="2 3" key="1">
    <citation type="journal article" date="2019" name="Int. J. Syst. Evol. Microbiol.">
        <title>The Global Catalogue of Microorganisms (GCM) 10K type strain sequencing project: providing services to taxonomists for standard genome sequencing and annotation.</title>
        <authorList>
            <consortium name="The Broad Institute Genomics Platform"/>
            <consortium name="The Broad Institute Genome Sequencing Center for Infectious Disease"/>
            <person name="Wu L."/>
            <person name="Ma J."/>
        </authorList>
    </citation>
    <scope>NUCLEOTIDE SEQUENCE [LARGE SCALE GENOMIC DNA]</scope>
    <source>
        <strain evidence="2 3">JCM 15572</strain>
    </source>
</reference>